<proteinExistence type="predicted"/>
<evidence type="ECO:0000256" key="1">
    <source>
        <dbReference type="SAM" id="MobiDB-lite"/>
    </source>
</evidence>
<feature type="compositionally biased region" description="Polar residues" evidence="1">
    <location>
        <begin position="337"/>
        <end position="360"/>
    </location>
</feature>
<reference evidence="3" key="1">
    <citation type="journal article" date="2014" name="Proc. Natl. Acad. Sci. U.S.A.">
        <title>Extensive sampling of basidiomycete genomes demonstrates inadequacy of the white-rot/brown-rot paradigm for wood decay fungi.</title>
        <authorList>
            <person name="Riley R."/>
            <person name="Salamov A.A."/>
            <person name="Brown D.W."/>
            <person name="Nagy L.G."/>
            <person name="Floudas D."/>
            <person name="Held B.W."/>
            <person name="Levasseur A."/>
            <person name="Lombard V."/>
            <person name="Morin E."/>
            <person name="Otillar R."/>
            <person name="Lindquist E.A."/>
            <person name="Sun H."/>
            <person name="LaButti K.M."/>
            <person name="Schmutz J."/>
            <person name="Jabbour D."/>
            <person name="Luo H."/>
            <person name="Baker S.E."/>
            <person name="Pisabarro A.G."/>
            <person name="Walton J.D."/>
            <person name="Blanchette R.A."/>
            <person name="Henrissat B."/>
            <person name="Martin F."/>
            <person name="Cullen D."/>
            <person name="Hibbett D.S."/>
            <person name="Grigoriev I.V."/>
        </authorList>
    </citation>
    <scope>NUCLEOTIDE SEQUENCE [LARGE SCALE GENOMIC DNA]</scope>
    <source>
        <strain evidence="3">MUCL 33604</strain>
    </source>
</reference>
<gene>
    <name evidence="2" type="ORF">JAAARDRAFT_195502</name>
</gene>
<accession>A0A067PLI3</accession>
<dbReference type="AlphaFoldDB" id="A0A067PLI3"/>
<dbReference type="OrthoDB" id="3266915at2759"/>
<feature type="region of interest" description="Disordered" evidence="1">
    <location>
        <begin position="337"/>
        <end position="467"/>
    </location>
</feature>
<protein>
    <submittedName>
        <fullName evidence="2">Uncharacterized protein</fullName>
    </submittedName>
</protein>
<dbReference type="STRING" id="933084.A0A067PLI3"/>
<evidence type="ECO:0000313" key="3">
    <source>
        <dbReference type="Proteomes" id="UP000027265"/>
    </source>
</evidence>
<sequence length="489" mass="51680">MLSARPISLNADGPAYGAIKTPGRALNKSRSALQENAGHRGALTATTKGKKVALQQTPFHPDSLKPQKLFTLKDGPATTSKPSSTVSRPLLDKTPFPNRVAPTQNTPHPNGTQKISKLSLLEAPTAQTPNLLPSSTRKSIRVPRLSGSGGKLRDGGIGIVRFQTPQTNGNHWDVSDGDIDVGESEAQLQLQEVAEEEKEDYDEVEYMPPTAIIPAYQPPFELPDYKVLGRSILALTHSYPVDDYTPPEIEVPSTNDEFVERYGGGKWESFDLPELVDDNPFALPKPTTRTVPNGKLPAARTGARPANSIGMTGRTANARPSTVTTAVQKNATIRLNTTTPASRSAVANSRATVGATSKLSNAVPRMDNEKATAGPSKATIGSKVAARPSTVPLKTANGSGATAPTTKLSCPVVSASKTTPPTVATTTRRPALTSTRPVAAGRRPVPVASALQKKGSGKDVKDGGEDDGDIVLMPVVGLDGLEDDFRFEV</sequence>
<organism evidence="2 3">
    <name type="scientific">Jaapia argillacea MUCL 33604</name>
    <dbReference type="NCBI Taxonomy" id="933084"/>
    <lineage>
        <taxon>Eukaryota</taxon>
        <taxon>Fungi</taxon>
        <taxon>Dikarya</taxon>
        <taxon>Basidiomycota</taxon>
        <taxon>Agaricomycotina</taxon>
        <taxon>Agaricomycetes</taxon>
        <taxon>Agaricomycetidae</taxon>
        <taxon>Jaapiales</taxon>
        <taxon>Jaapiaceae</taxon>
        <taxon>Jaapia</taxon>
    </lineage>
</organism>
<dbReference type="EMBL" id="KL197724">
    <property type="protein sequence ID" value="KDQ55669.1"/>
    <property type="molecule type" value="Genomic_DNA"/>
</dbReference>
<dbReference type="InParanoid" id="A0A067PLI3"/>
<feature type="region of interest" description="Disordered" evidence="1">
    <location>
        <begin position="282"/>
        <end position="321"/>
    </location>
</feature>
<feature type="compositionally biased region" description="Polar residues" evidence="1">
    <location>
        <begin position="77"/>
        <end position="87"/>
    </location>
</feature>
<keyword evidence="3" id="KW-1185">Reference proteome</keyword>
<feature type="compositionally biased region" description="Polar residues" evidence="1">
    <location>
        <begin position="101"/>
        <end position="113"/>
    </location>
</feature>
<feature type="region of interest" description="Disordered" evidence="1">
    <location>
        <begin position="1"/>
        <end position="113"/>
    </location>
</feature>
<name>A0A067PLI3_9AGAM</name>
<feature type="compositionally biased region" description="Polar residues" evidence="1">
    <location>
        <begin position="396"/>
        <end position="408"/>
    </location>
</feature>
<dbReference type="HOGENOM" id="CLU_041568_0_0_1"/>
<dbReference type="Proteomes" id="UP000027265">
    <property type="component" value="Unassembled WGS sequence"/>
</dbReference>
<evidence type="ECO:0000313" key="2">
    <source>
        <dbReference type="EMBL" id="KDQ55669.1"/>
    </source>
</evidence>
<feature type="compositionally biased region" description="Low complexity" evidence="1">
    <location>
        <begin position="418"/>
        <end position="433"/>
    </location>
</feature>